<comment type="caution">
    <text evidence="3">The sequence shown here is derived from an EMBL/GenBank/DDBJ whole genome shotgun (WGS) entry which is preliminary data.</text>
</comment>
<dbReference type="InterPro" id="IPR050320">
    <property type="entry name" value="N5-glutamine_MTase"/>
</dbReference>
<evidence type="ECO:0000256" key="1">
    <source>
        <dbReference type="SAM" id="MobiDB-lite"/>
    </source>
</evidence>
<keyword evidence="4" id="KW-1185">Reference proteome</keyword>
<dbReference type="GO" id="GO:0036009">
    <property type="term" value="F:protein-glutamine N-methyltransferase activity"/>
    <property type="evidence" value="ECO:0007669"/>
    <property type="project" value="TreeGrafter"/>
</dbReference>
<feature type="compositionally biased region" description="Basic and acidic residues" evidence="1">
    <location>
        <begin position="145"/>
        <end position="155"/>
    </location>
</feature>
<reference evidence="3" key="1">
    <citation type="submission" date="2020-09" db="EMBL/GenBank/DDBJ databases">
        <title>A novel bacterium of genus Paenibacillus, isolated from South China Sea.</title>
        <authorList>
            <person name="Huang H."/>
            <person name="Mo K."/>
            <person name="Hu Y."/>
        </authorList>
    </citation>
    <scope>NUCLEOTIDE SEQUENCE</scope>
    <source>
        <strain evidence="3">IB182493</strain>
    </source>
</reference>
<proteinExistence type="predicted"/>
<dbReference type="RefSeq" id="WP_397327568.1">
    <property type="nucleotide sequence ID" value="NZ_JACXIY010000008.1"/>
</dbReference>
<dbReference type="PANTHER" id="PTHR18895:SF74">
    <property type="entry name" value="MTRF1L RELEASE FACTOR GLUTAMINE METHYLTRANSFERASE"/>
    <property type="match status" value="1"/>
</dbReference>
<evidence type="ECO:0000313" key="3">
    <source>
        <dbReference type="EMBL" id="MBD2868316.1"/>
    </source>
</evidence>
<feature type="domain" description="Release factor glutamine methyltransferase N-terminal" evidence="2">
    <location>
        <begin position="18"/>
        <end position="88"/>
    </location>
</feature>
<dbReference type="Pfam" id="PF17827">
    <property type="entry name" value="PrmC_N"/>
    <property type="match status" value="1"/>
</dbReference>
<sequence>MIDQTEKAWFAEPLTIREAVLRAAGILEAEAVEEPRNNAELLLMHVLGIGRAELLRDGGEPFPAEKLAEWERLVRRKAAGEPVQYLIGEQWFYGRPFAVSPAVLIPRPETELLVEAVLEAADRLWPAAAGHGLDSGAGGEPGSAEEAKNGAESAREATLAGGAEQGG</sequence>
<feature type="non-terminal residue" evidence="3">
    <location>
        <position position="167"/>
    </location>
</feature>
<feature type="region of interest" description="Disordered" evidence="1">
    <location>
        <begin position="131"/>
        <end position="167"/>
    </location>
</feature>
<dbReference type="EMBL" id="JACXIY010000008">
    <property type="protein sequence ID" value="MBD2868316.1"/>
    <property type="molecule type" value="Genomic_DNA"/>
</dbReference>
<dbReference type="PANTHER" id="PTHR18895">
    <property type="entry name" value="HEMK METHYLTRANSFERASE"/>
    <property type="match status" value="1"/>
</dbReference>
<name>A0A927CM12_9BACL</name>
<dbReference type="InterPro" id="IPR040758">
    <property type="entry name" value="PrmC_N"/>
</dbReference>
<organism evidence="3 4">
    <name type="scientific">Paenibacillus arenilitoris</name>
    <dbReference type="NCBI Taxonomy" id="2772299"/>
    <lineage>
        <taxon>Bacteria</taxon>
        <taxon>Bacillati</taxon>
        <taxon>Bacillota</taxon>
        <taxon>Bacilli</taxon>
        <taxon>Bacillales</taxon>
        <taxon>Paenibacillaceae</taxon>
        <taxon>Paenibacillus</taxon>
    </lineage>
</organism>
<dbReference type="Proteomes" id="UP000632125">
    <property type="component" value="Unassembled WGS sequence"/>
</dbReference>
<dbReference type="SUPFAM" id="SSF53335">
    <property type="entry name" value="S-adenosyl-L-methionine-dependent methyltransferases"/>
    <property type="match status" value="1"/>
</dbReference>
<accession>A0A927CM12</accession>
<dbReference type="AlphaFoldDB" id="A0A927CM12"/>
<gene>
    <name evidence="3" type="ORF">IDH41_07000</name>
</gene>
<dbReference type="Gene3D" id="1.10.8.10">
    <property type="entry name" value="DNA helicase RuvA subunit, C-terminal domain"/>
    <property type="match status" value="1"/>
</dbReference>
<protein>
    <recommendedName>
        <fullName evidence="2">Release factor glutamine methyltransferase N-terminal domain-containing protein</fullName>
    </recommendedName>
</protein>
<dbReference type="Gene3D" id="3.40.50.150">
    <property type="entry name" value="Vaccinia Virus protein VP39"/>
    <property type="match status" value="1"/>
</dbReference>
<evidence type="ECO:0000313" key="4">
    <source>
        <dbReference type="Proteomes" id="UP000632125"/>
    </source>
</evidence>
<evidence type="ECO:0000259" key="2">
    <source>
        <dbReference type="Pfam" id="PF17827"/>
    </source>
</evidence>
<dbReference type="InterPro" id="IPR029063">
    <property type="entry name" value="SAM-dependent_MTases_sf"/>
</dbReference>